<dbReference type="Gene3D" id="1.10.3720.10">
    <property type="entry name" value="MetI-like"/>
    <property type="match status" value="1"/>
</dbReference>
<dbReference type="PANTHER" id="PTHR30193:SF1">
    <property type="entry name" value="ABC TRANSPORTER PERMEASE PROTEIN YESP-RELATED"/>
    <property type="match status" value="1"/>
</dbReference>
<evidence type="ECO:0000256" key="1">
    <source>
        <dbReference type="ARBA" id="ARBA00004651"/>
    </source>
</evidence>
<feature type="transmembrane region" description="Helical" evidence="7">
    <location>
        <begin position="23"/>
        <end position="50"/>
    </location>
</feature>
<evidence type="ECO:0000256" key="5">
    <source>
        <dbReference type="ARBA" id="ARBA00022989"/>
    </source>
</evidence>
<evidence type="ECO:0000313" key="9">
    <source>
        <dbReference type="EMBL" id="HIZ58378.1"/>
    </source>
</evidence>
<dbReference type="InterPro" id="IPR035906">
    <property type="entry name" value="MetI-like_sf"/>
</dbReference>
<keyword evidence="6 7" id="KW-0472">Membrane</keyword>
<evidence type="ECO:0000256" key="4">
    <source>
        <dbReference type="ARBA" id="ARBA00022692"/>
    </source>
</evidence>
<reference evidence="9" key="1">
    <citation type="journal article" date="2021" name="PeerJ">
        <title>Extensive microbial diversity within the chicken gut microbiome revealed by metagenomics and culture.</title>
        <authorList>
            <person name="Gilroy R."/>
            <person name="Ravi A."/>
            <person name="Getino M."/>
            <person name="Pursley I."/>
            <person name="Horton D.L."/>
            <person name="Alikhan N.F."/>
            <person name="Baker D."/>
            <person name="Gharbi K."/>
            <person name="Hall N."/>
            <person name="Watson M."/>
            <person name="Adriaenssens E.M."/>
            <person name="Foster-Nyarko E."/>
            <person name="Jarju S."/>
            <person name="Secka A."/>
            <person name="Antonio M."/>
            <person name="Oren A."/>
            <person name="Chaudhuri R.R."/>
            <person name="La Ragione R."/>
            <person name="Hildebrand F."/>
            <person name="Pallen M.J."/>
        </authorList>
    </citation>
    <scope>NUCLEOTIDE SEQUENCE</scope>
    <source>
        <strain evidence="9">ChiBcec16-3735</strain>
    </source>
</reference>
<keyword evidence="4 7" id="KW-0812">Transmembrane</keyword>
<name>A0A9D2JND1_9FIRM</name>
<keyword evidence="5 7" id="KW-1133">Transmembrane helix</keyword>
<evidence type="ECO:0000256" key="2">
    <source>
        <dbReference type="ARBA" id="ARBA00022448"/>
    </source>
</evidence>
<dbReference type="GO" id="GO:0005886">
    <property type="term" value="C:plasma membrane"/>
    <property type="evidence" value="ECO:0007669"/>
    <property type="project" value="UniProtKB-SubCell"/>
</dbReference>
<protein>
    <submittedName>
        <fullName evidence="9">Sugar ABC transporter permease</fullName>
    </submittedName>
</protein>
<proteinExistence type="inferred from homology"/>
<dbReference type="PROSITE" id="PS50928">
    <property type="entry name" value="ABC_TM1"/>
    <property type="match status" value="1"/>
</dbReference>
<dbReference type="SUPFAM" id="SSF161098">
    <property type="entry name" value="MetI-like"/>
    <property type="match status" value="1"/>
</dbReference>
<feature type="domain" description="ABC transmembrane type-1" evidence="8">
    <location>
        <begin position="81"/>
        <end position="293"/>
    </location>
</feature>
<accession>A0A9D2JND1</accession>
<sequence length="305" mass="34639">MFTAKAAAAPRHKRRGGSDLRTGYLLLAPWLFGFVFMYLVPAVMSIYYSFTNYNLLSAPDWVGLDNYIQIFTQDQNFRQAMSVTFRYVFIMVPLRLAFALFVATLLNKKHMGMAFYRVLYYIPSIVGGSIAVSVVWKQIFGNKGVLMSLLEVFGIEQKFSLLGNPDTALFVIILMGVWQFGSCMLVFLSGLKQIPQSLYESASMDGASRFTQFWKITMPMLTPTIFFNLIQQIINGFRVFTESYVITDGGPMNSTLTYVLYLYRSAFANFHMGYSCALAWILVAIIGLATLLLFKSQRAWVHYEG</sequence>
<dbReference type="InterPro" id="IPR000515">
    <property type="entry name" value="MetI-like"/>
</dbReference>
<evidence type="ECO:0000256" key="7">
    <source>
        <dbReference type="RuleBase" id="RU363032"/>
    </source>
</evidence>
<comment type="subcellular location">
    <subcellularLocation>
        <location evidence="1 7">Cell membrane</location>
        <topology evidence="1 7">Multi-pass membrane protein</topology>
    </subcellularLocation>
</comment>
<evidence type="ECO:0000256" key="6">
    <source>
        <dbReference type="ARBA" id="ARBA00023136"/>
    </source>
</evidence>
<dbReference type="EMBL" id="DXBJ01000050">
    <property type="protein sequence ID" value="HIZ58378.1"/>
    <property type="molecule type" value="Genomic_DNA"/>
</dbReference>
<keyword evidence="2 7" id="KW-0813">Transport</keyword>
<evidence type="ECO:0000313" key="10">
    <source>
        <dbReference type="Proteomes" id="UP000824065"/>
    </source>
</evidence>
<gene>
    <name evidence="9" type="ORF">H9725_07340</name>
</gene>
<evidence type="ECO:0000259" key="8">
    <source>
        <dbReference type="PROSITE" id="PS50928"/>
    </source>
</evidence>
<dbReference type="PANTHER" id="PTHR30193">
    <property type="entry name" value="ABC TRANSPORTER PERMEASE PROTEIN"/>
    <property type="match status" value="1"/>
</dbReference>
<dbReference type="Proteomes" id="UP000824065">
    <property type="component" value="Unassembled WGS sequence"/>
</dbReference>
<feature type="transmembrane region" description="Helical" evidence="7">
    <location>
        <begin position="168"/>
        <end position="191"/>
    </location>
</feature>
<dbReference type="Pfam" id="PF00528">
    <property type="entry name" value="BPD_transp_1"/>
    <property type="match status" value="1"/>
</dbReference>
<comment type="caution">
    <text evidence="9">The sequence shown here is derived from an EMBL/GenBank/DDBJ whole genome shotgun (WGS) entry which is preliminary data.</text>
</comment>
<evidence type="ECO:0000256" key="3">
    <source>
        <dbReference type="ARBA" id="ARBA00022475"/>
    </source>
</evidence>
<comment type="similarity">
    <text evidence="7">Belongs to the binding-protein-dependent transport system permease family.</text>
</comment>
<dbReference type="CDD" id="cd06261">
    <property type="entry name" value="TM_PBP2"/>
    <property type="match status" value="1"/>
</dbReference>
<feature type="transmembrane region" description="Helical" evidence="7">
    <location>
        <begin position="118"/>
        <end position="139"/>
    </location>
</feature>
<feature type="transmembrane region" description="Helical" evidence="7">
    <location>
        <begin position="87"/>
        <end position="106"/>
    </location>
</feature>
<keyword evidence="3" id="KW-1003">Cell membrane</keyword>
<feature type="transmembrane region" description="Helical" evidence="7">
    <location>
        <begin position="212"/>
        <end position="234"/>
    </location>
</feature>
<feature type="transmembrane region" description="Helical" evidence="7">
    <location>
        <begin position="272"/>
        <end position="294"/>
    </location>
</feature>
<dbReference type="GO" id="GO:0055085">
    <property type="term" value="P:transmembrane transport"/>
    <property type="evidence" value="ECO:0007669"/>
    <property type="project" value="InterPro"/>
</dbReference>
<dbReference type="InterPro" id="IPR051393">
    <property type="entry name" value="ABC_transporter_permease"/>
</dbReference>
<reference evidence="9" key="2">
    <citation type="submission" date="2021-04" db="EMBL/GenBank/DDBJ databases">
        <authorList>
            <person name="Gilroy R."/>
        </authorList>
    </citation>
    <scope>NUCLEOTIDE SEQUENCE</scope>
    <source>
        <strain evidence="9">ChiBcec16-3735</strain>
    </source>
</reference>
<dbReference type="AlphaFoldDB" id="A0A9D2JND1"/>
<organism evidence="9 10">
    <name type="scientific">Candidatus Faecalibacterium gallistercoris</name>
    <dbReference type="NCBI Taxonomy" id="2838579"/>
    <lineage>
        <taxon>Bacteria</taxon>
        <taxon>Bacillati</taxon>
        <taxon>Bacillota</taxon>
        <taxon>Clostridia</taxon>
        <taxon>Eubacteriales</taxon>
        <taxon>Oscillospiraceae</taxon>
        <taxon>Faecalibacterium</taxon>
    </lineage>
</organism>